<organism evidence="2 3">
    <name type="scientific">Colwellia psychrerythraea</name>
    <name type="common">Vibrio psychroerythus</name>
    <dbReference type="NCBI Taxonomy" id="28229"/>
    <lineage>
        <taxon>Bacteria</taxon>
        <taxon>Pseudomonadati</taxon>
        <taxon>Pseudomonadota</taxon>
        <taxon>Gammaproteobacteria</taxon>
        <taxon>Alteromonadales</taxon>
        <taxon>Colwelliaceae</taxon>
        <taxon>Colwellia</taxon>
    </lineage>
</organism>
<feature type="signal peptide" evidence="1">
    <location>
        <begin position="1"/>
        <end position="20"/>
    </location>
</feature>
<feature type="chain" id="PRO_5001947931" description="Lipoprotein" evidence="1">
    <location>
        <begin position="21"/>
        <end position="185"/>
    </location>
</feature>
<dbReference type="Proteomes" id="UP000029843">
    <property type="component" value="Unassembled WGS sequence"/>
</dbReference>
<gene>
    <name evidence="2" type="ORF">ND2E_1006</name>
</gene>
<dbReference type="EMBL" id="JQED01000057">
    <property type="protein sequence ID" value="KGJ86440.1"/>
    <property type="molecule type" value="Genomic_DNA"/>
</dbReference>
<evidence type="ECO:0008006" key="4">
    <source>
        <dbReference type="Google" id="ProtNLM"/>
    </source>
</evidence>
<proteinExistence type="predicted"/>
<reference evidence="2 3" key="1">
    <citation type="submission" date="2014-08" db="EMBL/GenBank/DDBJ databases">
        <title>Genomic and Phenotypic Diversity of Colwellia psychrerythraea strains from Disparate Marine Basins.</title>
        <authorList>
            <person name="Techtmann S.M."/>
            <person name="Stelling S.C."/>
            <person name="Utturkar S.M."/>
            <person name="Alshibli N."/>
            <person name="Harris A."/>
            <person name="Brown S.D."/>
            <person name="Hazen T.C."/>
        </authorList>
    </citation>
    <scope>NUCLEOTIDE SEQUENCE [LARGE SCALE GENOMIC DNA]</scope>
    <source>
        <strain evidence="2 3">ND2E</strain>
    </source>
</reference>
<name>A0A099K818_COLPS</name>
<dbReference type="PATRIC" id="fig|28229.4.peg.4500"/>
<comment type="caution">
    <text evidence="2">The sequence shown here is derived from an EMBL/GenBank/DDBJ whole genome shotgun (WGS) entry which is preliminary data.</text>
</comment>
<dbReference type="AlphaFoldDB" id="A0A099K818"/>
<dbReference type="PROSITE" id="PS51257">
    <property type="entry name" value="PROKAR_LIPOPROTEIN"/>
    <property type="match status" value="1"/>
</dbReference>
<keyword evidence="1" id="KW-0732">Signal</keyword>
<evidence type="ECO:0000313" key="3">
    <source>
        <dbReference type="Proteomes" id="UP000029843"/>
    </source>
</evidence>
<evidence type="ECO:0000313" key="2">
    <source>
        <dbReference type="EMBL" id="KGJ86440.1"/>
    </source>
</evidence>
<dbReference type="RefSeq" id="WP_033096064.1">
    <property type="nucleotide sequence ID" value="NZ_JQED01000057.1"/>
</dbReference>
<dbReference type="OrthoDB" id="8451128at2"/>
<evidence type="ECO:0000256" key="1">
    <source>
        <dbReference type="SAM" id="SignalP"/>
    </source>
</evidence>
<protein>
    <recommendedName>
        <fullName evidence="4">Lipoprotein</fullName>
    </recommendedName>
</protein>
<sequence precursor="true">MKNIFILCFMCVLSGCGSLASTLPYHKPAATYDEFKKQWEITSTRWGNNGENTGDNRTFIRVYVLEDGTLLTQLYSEIKTQNKFYPSYAITSNGTKLNVNEVNWDVRCSAINSSCTYYQDTVITIDYQDLASELEQSPNLKIALYGRQPKQVIQILSCQFWEVYNEIKTIKKITDAPRVLSEQFC</sequence>
<accession>A0A099K818</accession>